<dbReference type="InterPro" id="IPR044218">
    <property type="entry name" value="SWEETIE"/>
</dbReference>
<feature type="transmembrane region" description="Helical" evidence="2">
    <location>
        <begin position="373"/>
        <end position="393"/>
    </location>
</feature>
<feature type="transmembrane region" description="Helical" evidence="2">
    <location>
        <begin position="405"/>
        <end position="427"/>
    </location>
</feature>
<feature type="region of interest" description="Disordered" evidence="1">
    <location>
        <begin position="128"/>
        <end position="181"/>
    </location>
</feature>
<feature type="compositionally biased region" description="Basic and acidic residues" evidence="1">
    <location>
        <begin position="172"/>
        <end position="181"/>
    </location>
</feature>
<feature type="transmembrane region" description="Helical" evidence="2">
    <location>
        <begin position="301"/>
        <end position="321"/>
    </location>
</feature>
<dbReference type="Proteomes" id="UP000834106">
    <property type="component" value="Chromosome 19"/>
</dbReference>
<dbReference type="PANTHER" id="PTHR46975">
    <property type="entry name" value="PROTEIN SWEETIE"/>
    <property type="match status" value="1"/>
</dbReference>
<dbReference type="AlphaFoldDB" id="A0AAD2E8P9"/>
<evidence type="ECO:0000313" key="3">
    <source>
        <dbReference type="EMBL" id="CAI9782982.1"/>
    </source>
</evidence>
<sequence>MKTRRVSGCCRKLGDPTVEVVAGSAAWLGRGPSCVCAQRRETNEYRKELVNLLLEAVLMITSDGSLSQEANELQSAAVKLVSQLAQIFRSAAYIKDILLAMPAIRRQQLQNPTPATSSLPPLVIKLPSQTQENKEKNPSPLAAPKESDDITEEEEEDDDWDAFQSFPTSKNEAVRTPERDSLVSDYSSIEKDVKGHSTSLSFNKVEELAVEDDDMFEGENNRSNPTELLGEEWLRDDFALLVAVQMAFLLAILIVLNFSTTATILVSAMSYKDKTSSMKDLCLRTLRTWKRALITEFYTKLHAMAYLFLGVALTVLLFMSAFSRRLASYFCFVCCLYLPVAWNLAIVVSIVEEGCGIEALGKATSAIKGKGKRLHGLMLNICFNLLDLILFLAYDMMPVNWTISGWLWCYSFLWEIFFQTWHIRYYTSYVRRAMVKKLNYTGS</sequence>
<feature type="transmembrane region" description="Helical" evidence="2">
    <location>
        <begin position="327"/>
        <end position="352"/>
    </location>
</feature>
<dbReference type="EMBL" id="OU503054">
    <property type="protein sequence ID" value="CAI9782982.1"/>
    <property type="molecule type" value="Genomic_DNA"/>
</dbReference>
<reference evidence="3" key="1">
    <citation type="submission" date="2023-05" db="EMBL/GenBank/DDBJ databases">
        <authorList>
            <person name="Huff M."/>
        </authorList>
    </citation>
    <scope>NUCLEOTIDE SEQUENCE</scope>
</reference>
<evidence type="ECO:0000313" key="4">
    <source>
        <dbReference type="Proteomes" id="UP000834106"/>
    </source>
</evidence>
<keyword evidence="2" id="KW-0812">Transmembrane</keyword>
<name>A0AAD2E8P9_9LAMI</name>
<dbReference type="PANTHER" id="PTHR46975:SF2">
    <property type="entry name" value="PROTEIN SWEETIE"/>
    <property type="match status" value="1"/>
</dbReference>
<gene>
    <name evidence="3" type="ORF">FPE_LOCUS30412</name>
</gene>
<accession>A0AAD2E8P9</accession>
<evidence type="ECO:0000256" key="2">
    <source>
        <dbReference type="SAM" id="Phobius"/>
    </source>
</evidence>
<keyword evidence="2" id="KW-0472">Membrane</keyword>
<dbReference type="GO" id="GO:0005975">
    <property type="term" value="P:carbohydrate metabolic process"/>
    <property type="evidence" value="ECO:0007669"/>
    <property type="project" value="InterPro"/>
</dbReference>
<feature type="compositionally biased region" description="Acidic residues" evidence="1">
    <location>
        <begin position="149"/>
        <end position="161"/>
    </location>
</feature>
<organism evidence="3 4">
    <name type="scientific">Fraxinus pennsylvanica</name>
    <dbReference type="NCBI Taxonomy" id="56036"/>
    <lineage>
        <taxon>Eukaryota</taxon>
        <taxon>Viridiplantae</taxon>
        <taxon>Streptophyta</taxon>
        <taxon>Embryophyta</taxon>
        <taxon>Tracheophyta</taxon>
        <taxon>Spermatophyta</taxon>
        <taxon>Magnoliopsida</taxon>
        <taxon>eudicotyledons</taxon>
        <taxon>Gunneridae</taxon>
        <taxon>Pentapetalae</taxon>
        <taxon>asterids</taxon>
        <taxon>lamiids</taxon>
        <taxon>Lamiales</taxon>
        <taxon>Oleaceae</taxon>
        <taxon>Oleeae</taxon>
        <taxon>Fraxinus</taxon>
    </lineage>
</organism>
<proteinExistence type="predicted"/>
<keyword evidence="2" id="KW-1133">Transmembrane helix</keyword>
<feature type="transmembrane region" description="Helical" evidence="2">
    <location>
        <begin position="238"/>
        <end position="271"/>
    </location>
</feature>
<keyword evidence="4" id="KW-1185">Reference proteome</keyword>
<evidence type="ECO:0000256" key="1">
    <source>
        <dbReference type="SAM" id="MobiDB-lite"/>
    </source>
</evidence>
<protein>
    <submittedName>
        <fullName evidence="3">Uncharacterized protein</fullName>
    </submittedName>
</protein>